<feature type="region of interest" description="Disordered" evidence="1">
    <location>
        <begin position="1"/>
        <end position="20"/>
    </location>
</feature>
<protein>
    <submittedName>
        <fullName evidence="2">Uncharacterized protein</fullName>
    </submittedName>
</protein>
<evidence type="ECO:0000313" key="2">
    <source>
        <dbReference type="EMBL" id="KAJ7706313.1"/>
    </source>
</evidence>
<evidence type="ECO:0000313" key="3">
    <source>
        <dbReference type="Proteomes" id="UP001221757"/>
    </source>
</evidence>
<dbReference type="Proteomes" id="UP001221757">
    <property type="component" value="Unassembled WGS sequence"/>
</dbReference>
<reference evidence="2" key="1">
    <citation type="submission" date="2023-03" db="EMBL/GenBank/DDBJ databases">
        <title>Massive genome expansion in bonnet fungi (Mycena s.s.) driven by repeated elements and novel gene families across ecological guilds.</title>
        <authorList>
            <consortium name="Lawrence Berkeley National Laboratory"/>
            <person name="Harder C.B."/>
            <person name="Miyauchi S."/>
            <person name="Viragh M."/>
            <person name="Kuo A."/>
            <person name="Thoen E."/>
            <person name="Andreopoulos B."/>
            <person name="Lu D."/>
            <person name="Skrede I."/>
            <person name="Drula E."/>
            <person name="Henrissat B."/>
            <person name="Morin E."/>
            <person name="Kohler A."/>
            <person name="Barry K."/>
            <person name="LaButti K."/>
            <person name="Morin E."/>
            <person name="Salamov A."/>
            <person name="Lipzen A."/>
            <person name="Mereny Z."/>
            <person name="Hegedus B."/>
            <person name="Baldrian P."/>
            <person name="Stursova M."/>
            <person name="Weitz H."/>
            <person name="Taylor A."/>
            <person name="Grigoriev I.V."/>
            <person name="Nagy L.G."/>
            <person name="Martin F."/>
            <person name="Kauserud H."/>
        </authorList>
    </citation>
    <scope>NUCLEOTIDE SEQUENCE</scope>
    <source>
        <strain evidence="2">CBHHK067</strain>
    </source>
</reference>
<feature type="region of interest" description="Disordered" evidence="1">
    <location>
        <begin position="114"/>
        <end position="160"/>
    </location>
</feature>
<dbReference type="AlphaFoldDB" id="A0AAD7GVR9"/>
<comment type="caution">
    <text evidence="2">The sequence shown here is derived from an EMBL/GenBank/DDBJ whole genome shotgun (WGS) entry which is preliminary data.</text>
</comment>
<proteinExistence type="predicted"/>
<feature type="compositionally biased region" description="Acidic residues" evidence="1">
    <location>
        <begin position="1"/>
        <end position="11"/>
    </location>
</feature>
<organism evidence="2 3">
    <name type="scientific">Mycena rosella</name>
    <name type="common">Pink bonnet</name>
    <name type="synonym">Agaricus rosellus</name>
    <dbReference type="NCBI Taxonomy" id="1033263"/>
    <lineage>
        <taxon>Eukaryota</taxon>
        <taxon>Fungi</taxon>
        <taxon>Dikarya</taxon>
        <taxon>Basidiomycota</taxon>
        <taxon>Agaricomycotina</taxon>
        <taxon>Agaricomycetes</taxon>
        <taxon>Agaricomycetidae</taxon>
        <taxon>Agaricales</taxon>
        <taxon>Marasmiineae</taxon>
        <taxon>Mycenaceae</taxon>
        <taxon>Mycena</taxon>
    </lineage>
</organism>
<accession>A0AAD7GVR9</accession>
<gene>
    <name evidence="2" type="ORF">B0H17DRAFT_1036678</name>
</gene>
<evidence type="ECO:0000256" key="1">
    <source>
        <dbReference type="SAM" id="MobiDB-lite"/>
    </source>
</evidence>
<feature type="compositionally biased region" description="Low complexity" evidence="1">
    <location>
        <begin position="131"/>
        <end position="142"/>
    </location>
</feature>
<sequence length="213" mass="23738">MLQTDDTEESDAFWTPPSQGLAVWDAPLEEDPPLTREEVNRWEHQCHVERVADMVPYWIKCVTAAANGEELRLEPFLNTLQDVSQSWMTSDNPWAQASGAAAWGISGDAGRWEVHPDQSVSSLGRGSKTQTGSRSRTAASGGSVIGRAEKRNSGLSGNNADHQKTAYAFVEDIARHEAADAERKRRMHKFFEMPTHEKVQKITEIVRYLKSSA</sequence>
<feature type="compositionally biased region" description="Polar residues" evidence="1">
    <location>
        <begin position="118"/>
        <end position="130"/>
    </location>
</feature>
<name>A0AAD7GVR9_MYCRO</name>
<dbReference type="EMBL" id="JARKIE010000007">
    <property type="protein sequence ID" value="KAJ7706313.1"/>
    <property type="molecule type" value="Genomic_DNA"/>
</dbReference>
<keyword evidence="3" id="KW-1185">Reference proteome</keyword>